<evidence type="ECO:0000256" key="15">
    <source>
        <dbReference type="ARBA" id="ARBA00044770"/>
    </source>
</evidence>
<evidence type="ECO:0000256" key="8">
    <source>
        <dbReference type="ARBA" id="ARBA00022801"/>
    </source>
</evidence>
<evidence type="ECO:0000256" key="10">
    <source>
        <dbReference type="ARBA" id="ARBA00022984"/>
    </source>
</evidence>
<dbReference type="InterPro" id="IPR001264">
    <property type="entry name" value="Glyco_trans_51"/>
</dbReference>
<dbReference type="PANTHER" id="PTHR32282:SF27">
    <property type="entry name" value="PENICILLIN-BINDING PROTEIN 1A"/>
    <property type="match status" value="1"/>
</dbReference>
<dbReference type="GO" id="GO:0004180">
    <property type="term" value="F:carboxypeptidase activity"/>
    <property type="evidence" value="ECO:0007669"/>
    <property type="project" value="UniProtKB-KW"/>
</dbReference>
<protein>
    <recommendedName>
        <fullName evidence="15">peptidoglycan glycosyltransferase</fullName>
        <ecNumber evidence="15">2.4.99.28</ecNumber>
    </recommendedName>
</protein>
<keyword evidence="11" id="KW-1133">Transmembrane helix</keyword>
<dbReference type="SUPFAM" id="SSF56601">
    <property type="entry name" value="beta-lactamase/transpeptidase-like"/>
    <property type="match status" value="1"/>
</dbReference>
<keyword evidence="14" id="KW-0961">Cell wall biogenesis/degradation</keyword>
<dbReference type="Pfam" id="PF00912">
    <property type="entry name" value="Transgly"/>
    <property type="match status" value="1"/>
</dbReference>
<evidence type="ECO:0000256" key="3">
    <source>
        <dbReference type="ARBA" id="ARBA00022645"/>
    </source>
</evidence>
<dbReference type="GO" id="GO:0008955">
    <property type="term" value="F:peptidoglycan glycosyltransferase activity"/>
    <property type="evidence" value="ECO:0007669"/>
    <property type="project" value="UniProtKB-EC"/>
</dbReference>
<dbReference type="Proteomes" id="UP000885931">
    <property type="component" value="Unassembled WGS sequence"/>
</dbReference>
<keyword evidence="3" id="KW-0121">Carboxypeptidase</keyword>
<dbReference type="AlphaFoldDB" id="A0A7C0XC91"/>
<keyword evidence="10" id="KW-0573">Peptidoglycan synthesis</keyword>
<evidence type="ECO:0000256" key="13">
    <source>
        <dbReference type="ARBA" id="ARBA00023268"/>
    </source>
</evidence>
<dbReference type="SUPFAM" id="SSF53955">
    <property type="entry name" value="Lysozyme-like"/>
    <property type="match status" value="1"/>
</dbReference>
<feature type="domain" description="Glycosyl transferase family 51" evidence="18">
    <location>
        <begin position="54"/>
        <end position="226"/>
    </location>
</feature>
<evidence type="ECO:0000259" key="17">
    <source>
        <dbReference type="Pfam" id="PF00905"/>
    </source>
</evidence>
<comment type="caution">
    <text evidence="19">The sequence shown here is derived from an EMBL/GenBank/DDBJ whole genome shotgun (WGS) entry which is preliminary data.</text>
</comment>
<evidence type="ECO:0000256" key="4">
    <source>
        <dbReference type="ARBA" id="ARBA00022670"/>
    </source>
</evidence>
<feature type="domain" description="Penicillin-binding protein transpeptidase" evidence="17">
    <location>
        <begin position="335"/>
        <end position="576"/>
    </location>
</feature>
<dbReference type="GO" id="GO:0030288">
    <property type="term" value="C:outer membrane-bounded periplasmic space"/>
    <property type="evidence" value="ECO:0007669"/>
    <property type="project" value="TreeGrafter"/>
</dbReference>
<dbReference type="InterPro" id="IPR036950">
    <property type="entry name" value="PBP_transglycosylase"/>
</dbReference>
<dbReference type="GO" id="GO:0008360">
    <property type="term" value="P:regulation of cell shape"/>
    <property type="evidence" value="ECO:0007669"/>
    <property type="project" value="UniProtKB-KW"/>
</dbReference>
<evidence type="ECO:0000256" key="12">
    <source>
        <dbReference type="ARBA" id="ARBA00023136"/>
    </source>
</evidence>
<accession>A0A7C0XC91</accession>
<keyword evidence="9" id="KW-0133">Cell shape</keyword>
<dbReference type="Pfam" id="PF00905">
    <property type="entry name" value="Transpeptidase"/>
    <property type="match status" value="1"/>
</dbReference>
<evidence type="ECO:0000256" key="2">
    <source>
        <dbReference type="ARBA" id="ARBA00004752"/>
    </source>
</evidence>
<dbReference type="GO" id="GO:0006508">
    <property type="term" value="P:proteolysis"/>
    <property type="evidence" value="ECO:0007669"/>
    <property type="project" value="UniProtKB-KW"/>
</dbReference>
<comment type="pathway">
    <text evidence="2">Cell wall biogenesis; peptidoglycan biosynthesis.</text>
</comment>
<dbReference type="GO" id="GO:0009252">
    <property type="term" value="P:peptidoglycan biosynthetic process"/>
    <property type="evidence" value="ECO:0007669"/>
    <property type="project" value="UniProtKB-KW"/>
</dbReference>
<comment type="subcellular location">
    <subcellularLocation>
        <location evidence="1">Membrane</location>
    </subcellularLocation>
</comment>
<keyword evidence="4" id="KW-0645">Protease</keyword>
<evidence type="ECO:0000256" key="5">
    <source>
        <dbReference type="ARBA" id="ARBA00022676"/>
    </source>
</evidence>
<proteinExistence type="predicted"/>
<evidence type="ECO:0000256" key="7">
    <source>
        <dbReference type="ARBA" id="ARBA00022692"/>
    </source>
</evidence>
<keyword evidence="8" id="KW-0378">Hydrolase</keyword>
<dbReference type="PANTHER" id="PTHR32282">
    <property type="entry name" value="BINDING PROTEIN TRANSPEPTIDASE, PUTATIVE-RELATED"/>
    <property type="match status" value="1"/>
</dbReference>
<dbReference type="NCBIfam" id="TIGR02074">
    <property type="entry name" value="PBP_1a_fam"/>
    <property type="match status" value="1"/>
</dbReference>
<comment type="catalytic activity">
    <reaction evidence="16">
        <text>[GlcNAc-(1-&gt;4)-Mur2Ac(oyl-L-Ala-gamma-D-Glu-L-Lys-D-Ala-D-Ala)](n)-di-trans,octa-cis-undecaprenyl diphosphate + beta-D-GlcNAc-(1-&gt;4)-Mur2Ac(oyl-L-Ala-gamma-D-Glu-L-Lys-D-Ala-D-Ala)-di-trans,octa-cis-undecaprenyl diphosphate = [GlcNAc-(1-&gt;4)-Mur2Ac(oyl-L-Ala-gamma-D-Glu-L-Lys-D-Ala-D-Ala)](n+1)-di-trans,octa-cis-undecaprenyl diphosphate + di-trans,octa-cis-undecaprenyl diphosphate + H(+)</text>
        <dbReference type="Rhea" id="RHEA:23708"/>
        <dbReference type="Rhea" id="RHEA-COMP:9602"/>
        <dbReference type="Rhea" id="RHEA-COMP:9603"/>
        <dbReference type="ChEBI" id="CHEBI:15378"/>
        <dbReference type="ChEBI" id="CHEBI:58405"/>
        <dbReference type="ChEBI" id="CHEBI:60033"/>
        <dbReference type="ChEBI" id="CHEBI:78435"/>
        <dbReference type="EC" id="2.4.99.28"/>
    </reaction>
</comment>
<dbReference type="InterPro" id="IPR023346">
    <property type="entry name" value="Lysozyme-like_dom_sf"/>
</dbReference>
<evidence type="ECO:0000256" key="1">
    <source>
        <dbReference type="ARBA" id="ARBA00004370"/>
    </source>
</evidence>
<evidence type="ECO:0000256" key="16">
    <source>
        <dbReference type="ARBA" id="ARBA00049902"/>
    </source>
</evidence>
<evidence type="ECO:0000256" key="6">
    <source>
        <dbReference type="ARBA" id="ARBA00022679"/>
    </source>
</evidence>
<gene>
    <name evidence="19" type="ORF">ENG67_00735</name>
</gene>
<dbReference type="GO" id="GO:0016020">
    <property type="term" value="C:membrane"/>
    <property type="evidence" value="ECO:0007669"/>
    <property type="project" value="UniProtKB-SubCell"/>
</dbReference>
<organism evidence="19">
    <name type="scientific">candidate division WOR-3 bacterium</name>
    <dbReference type="NCBI Taxonomy" id="2052148"/>
    <lineage>
        <taxon>Bacteria</taxon>
        <taxon>Bacteria division WOR-3</taxon>
    </lineage>
</organism>
<reference evidence="19" key="1">
    <citation type="journal article" date="2020" name="mSystems">
        <title>Genome- and Community-Level Interaction Insights into Carbon Utilization and Element Cycling Functions of Hydrothermarchaeota in Hydrothermal Sediment.</title>
        <authorList>
            <person name="Zhou Z."/>
            <person name="Liu Y."/>
            <person name="Xu W."/>
            <person name="Pan J."/>
            <person name="Luo Z.H."/>
            <person name="Li M."/>
        </authorList>
    </citation>
    <scope>NUCLEOTIDE SEQUENCE [LARGE SCALE GENOMIC DNA]</scope>
    <source>
        <strain evidence="19">HyVt-237</strain>
    </source>
</reference>
<evidence type="ECO:0000256" key="11">
    <source>
        <dbReference type="ARBA" id="ARBA00022989"/>
    </source>
</evidence>
<dbReference type="FunFam" id="1.10.3810.10:FF:000003">
    <property type="entry name" value="Penicillin-binding protein 1a"/>
    <property type="match status" value="1"/>
</dbReference>
<keyword evidence="7" id="KW-0812">Transmembrane</keyword>
<evidence type="ECO:0000259" key="18">
    <source>
        <dbReference type="Pfam" id="PF00912"/>
    </source>
</evidence>
<dbReference type="Gene3D" id="3.40.710.10">
    <property type="entry name" value="DD-peptidase/beta-lactamase superfamily"/>
    <property type="match status" value="1"/>
</dbReference>
<dbReference type="InterPro" id="IPR012338">
    <property type="entry name" value="Beta-lactam/transpept-like"/>
</dbReference>
<dbReference type="GO" id="GO:0008658">
    <property type="term" value="F:penicillin binding"/>
    <property type="evidence" value="ECO:0007669"/>
    <property type="project" value="InterPro"/>
</dbReference>
<evidence type="ECO:0000256" key="14">
    <source>
        <dbReference type="ARBA" id="ARBA00023316"/>
    </source>
</evidence>
<dbReference type="EC" id="2.4.99.28" evidence="15"/>
<dbReference type="GO" id="GO:0071555">
    <property type="term" value="P:cell wall organization"/>
    <property type="evidence" value="ECO:0007669"/>
    <property type="project" value="UniProtKB-KW"/>
</dbReference>
<name>A0A7C0XC91_UNCW3</name>
<dbReference type="EMBL" id="DRBW01000025">
    <property type="protein sequence ID" value="HDM89718.1"/>
    <property type="molecule type" value="Genomic_DNA"/>
</dbReference>
<keyword evidence="6" id="KW-0808">Transferase</keyword>
<keyword evidence="13" id="KW-0511">Multifunctional enzyme</keyword>
<dbReference type="InterPro" id="IPR050396">
    <property type="entry name" value="Glycosyltr_51/Transpeptidase"/>
</dbReference>
<dbReference type="InterPro" id="IPR001460">
    <property type="entry name" value="PCN-bd_Tpept"/>
</dbReference>
<evidence type="ECO:0000256" key="9">
    <source>
        <dbReference type="ARBA" id="ARBA00022960"/>
    </source>
</evidence>
<keyword evidence="12" id="KW-0472">Membrane</keyword>
<evidence type="ECO:0000313" key="19">
    <source>
        <dbReference type="EMBL" id="HDM89718.1"/>
    </source>
</evidence>
<dbReference type="Gene3D" id="1.10.3810.10">
    <property type="entry name" value="Biosynthetic peptidoglycan transglycosylase-like"/>
    <property type="match status" value="1"/>
</dbReference>
<sequence length="689" mass="77958">MKKGIFAGFVAFLLLWGAVFAVVYVLSRGLPSLKLIERYKPPLATEVFDRNGVPIYQFYIERRSSVSLRKVPKNLINAFIALEDRKFYEHWGIYLPGILRALYVDLTRGRVAQGASTITQQLARNMFLTQKRNLKRKIREAVLAVRIERAFSKDQILERYLNQIYFGHGVYGVEAASRYYFGKSVSELNLAECAMLAAIPRSPLLYSPYRNFERARRRQKLVLRIMKEGGFITDAEMREALETPIVLAGPREEKVEGIAPYFLDMVRKYVIQRYGEDFLYTSGGKIYTTLDLELQKIAEAAVDSFLDLYEEEYDLEPKKADYVRDTLNPPQYLQGALVAMDPYTGEIRALVGGRDYDDSKFNRVTQMRRQPGSAFKPFVYTAAIDNGYNPSDILMDVPLALRIPGVEELWYPENYDGRYLGPITLRRALALSRNLATAHLILELGPSVVAEYARKMGIESPVPPYPSIALGSPTLSLLEITRAYAPIANLGSRVDPYFVSRIEDPEGRVLEENFPKVVQVLDSSTAYIMIDMLKSVIEEGTGRLAWMTYGLQGAMAGKTGTTNEYRDTWFIGFSPTLLAGVWVGFDSLRTITEGAVGARFALPIWATFMREAGAVDTLTDFPIPEGVAWAEVCSQTGMLATPYCPVTRMEIFKVDNIPTVSCTLHTGSEWRKEWKQFKKLEEGYLRGVR</sequence>
<keyword evidence="5" id="KW-0328">Glycosyltransferase</keyword>